<keyword evidence="3" id="KW-1185">Reference proteome</keyword>
<name>A0A7D4BKQ6_9BACL</name>
<evidence type="ECO:0000313" key="3">
    <source>
        <dbReference type="Proteomes" id="UP000503088"/>
    </source>
</evidence>
<proteinExistence type="predicted"/>
<dbReference type="RefSeq" id="WP_173223220.1">
    <property type="nucleotide sequence ID" value="NZ_CP048104.1"/>
</dbReference>
<gene>
    <name evidence="2" type="ORF">GXN76_11250</name>
</gene>
<feature type="region of interest" description="Disordered" evidence="1">
    <location>
        <begin position="1"/>
        <end position="49"/>
    </location>
</feature>
<dbReference type="KEGG" id="kpul:GXN76_11250"/>
<dbReference type="Proteomes" id="UP000503088">
    <property type="component" value="Chromosome"/>
</dbReference>
<evidence type="ECO:0000256" key="1">
    <source>
        <dbReference type="SAM" id="MobiDB-lite"/>
    </source>
</evidence>
<protein>
    <submittedName>
        <fullName evidence="2">Uncharacterized protein</fullName>
    </submittedName>
</protein>
<reference evidence="2 3" key="1">
    <citation type="submission" date="2020-01" db="EMBL/GenBank/DDBJ databases">
        <authorList>
            <person name="Gulvik C.A."/>
            <person name="Batra D.G."/>
        </authorList>
    </citation>
    <scope>NUCLEOTIDE SEQUENCE [LARGE SCALE GENOMIC DNA]</scope>
    <source>
        <strain evidence="2 3">W9323</strain>
    </source>
</reference>
<evidence type="ECO:0000313" key="2">
    <source>
        <dbReference type="EMBL" id="QKG84990.1"/>
    </source>
</evidence>
<sequence>MKEKKETSSPSLDSSRERGNRLAGKNVPPGQAAEANQEKKVEGPNRPST</sequence>
<organism evidence="2 3">
    <name type="scientific">Kroppenstedtia pulmonis</name>
    <dbReference type="NCBI Taxonomy" id="1380685"/>
    <lineage>
        <taxon>Bacteria</taxon>
        <taxon>Bacillati</taxon>
        <taxon>Bacillota</taxon>
        <taxon>Bacilli</taxon>
        <taxon>Bacillales</taxon>
        <taxon>Thermoactinomycetaceae</taxon>
        <taxon>Kroppenstedtia</taxon>
    </lineage>
</organism>
<accession>A0A7D4BKQ6</accession>
<dbReference type="EMBL" id="CP048104">
    <property type="protein sequence ID" value="QKG84990.1"/>
    <property type="molecule type" value="Genomic_DNA"/>
</dbReference>
<dbReference type="AlphaFoldDB" id="A0A7D4BKQ6"/>